<dbReference type="EMBL" id="ATLV01009881">
    <property type="status" value="NOT_ANNOTATED_CDS"/>
    <property type="molecule type" value="Genomic_DNA"/>
</dbReference>
<name>A0A084VC00_ANOSI</name>
<proteinExistence type="predicted"/>
<organism evidence="2">
    <name type="scientific">Anopheles sinensis</name>
    <name type="common">Mosquito</name>
    <dbReference type="NCBI Taxonomy" id="74873"/>
    <lineage>
        <taxon>Eukaryota</taxon>
        <taxon>Metazoa</taxon>
        <taxon>Ecdysozoa</taxon>
        <taxon>Arthropoda</taxon>
        <taxon>Hexapoda</taxon>
        <taxon>Insecta</taxon>
        <taxon>Pterygota</taxon>
        <taxon>Neoptera</taxon>
        <taxon>Endopterygota</taxon>
        <taxon>Diptera</taxon>
        <taxon>Nematocera</taxon>
        <taxon>Culicoidea</taxon>
        <taxon>Culicidae</taxon>
        <taxon>Anophelinae</taxon>
        <taxon>Anopheles</taxon>
    </lineage>
</organism>
<evidence type="ECO:0000313" key="4">
    <source>
        <dbReference type="Proteomes" id="UP000030765"/>
    </source>
</evidence>
<protein>
    <submittedName>
        <fullName evidence="2 3">Uncharacterized protein</fullName>
    </submittedName>
</protein>
<evidence type="ECO:0000313" key="3">
    <source>
        <dbReference type="EnsemblMetazoa" id="ASIC002245-PA"/>
    </source>
</evidence>
<dbReference type="AlphaFoldDB" id="A0A084VC00"/>
<dbReference type="Proteomes" id="UP000030765">
    <property type="component" value="Unassembled WGS sequence"/>
</dbReference>
<keyword evidence="4" id="KW-1185">Reference proteome</keyword>
<gene>
    <name evidence="2" type="ORF">ZHAS_00002245</name>
</gene>
<dbReference type="EMBL" id="KE524552">
    <property type="protein sequence ID" value="KFB35494.1"/>
    <property type="molecule type" value="Genomic_DNA"/>
</dbReference>
<dbReference type="EnsemblMetazoa" id="ASIC002245-RA">
    <property type="protein sequence ID" value="ASIC002245-PA"/>
    <property type="gene ID" value="ASIC002245"/>
</dbReference>
<evidence type="ECO:0000256" key="1">
    <source>
        <dbReference type="SAM" id="MobiDB-lite"/>
    </source>
</evidence>
<feature type="region of interest" description="Disordered" evidence="1">
    <location>
        <begin position="1"/>
        <end position="20"/>
    </location>
</feature>
<feature type="region of interest" description="Disordered" evidence="1">
    <location>
        <begin position="68"/>
        <end position="90"/>
    </location>
</feature>
<sequence>MVLVSKDYIPQHTGVKDEKCPPTIAEPVIFRRGDLKKTKDFNETEQATNAARINAHQNKPESSHFCIIASHPSHSSPETVWHRHESESIK</sequence>
<reference evidence="2 4" key="1">
    <citation type="journal article" date="2014" name="BMC Genomics">
        <title>Genome sequence of Anopheles sinensis provides insight into genetics basis of mosquito competence for malaria parasites.</title>
        <authorList>
            <person name="Zhou D."/>
            <person name="Zhang D."/>
            <person name="Ding G."/>
            <person name="Shi L."/>
            <person name="Hou Q."/>
            <person name="Ye Y."/>
            <person name="Xu Y."/>
            <person name="Zhou H."/>
            <person name="Xiong C."/>
            <person name="Li S."/>
            <person name="Yu J."/>
            <person name="Hong S."/>
            <person name="Yu X."/>
            <person name="Zou P."/>
            <person name="Chen C."/>
            <person name="Chang X."/>
            <person name="Wang W."/>
            <person name="Lv Y."/>
            <person name="Sun Y."/>
            <person name="Ma L."/>
            <person name="Shen B."/>
            <person name="Zhu C."/>
        </authorList>
    </citation>
    <scope>NUCLEOTIDE SEQUENCE [LARGE SCALE GENOMIC DNA]</scope>
</reference>
<reference evidence="3" key="2">
    <citation type="submission" date="2020-05" db="UniProtKB">
        <authorList>
            <consortium name="EnsemblMetazoa"/>
        </authorList>
    </citation>
    <scope>IDENTIFICATION</scope>
</reference>
<evidence type="ECO:0000313" key="2">
    <source>
        <dbReference type="EMBL" id="KFB35494.1"/>
    </source>
</evidence>
<dbReference type="VEuPathDB" id="VectorBase:ASIC002245"/>
<feature type="compositionally biased region" description="Basic and acidic residues" evidence="1">
    <location>
        <begin position="80"/>
        <end position="90"/>
    </location>
</feature>
<accession>A0A084VC00</accession>